<organism evidence="13 14">
    <name type="scientific">Lysobacter hankyongensis</name>
    <dbReference type="NCBI Taxonomy" id="1176535"/>
    <lineage>
        <taxon>Bacteria</taxon>
        <taxon>Pseudomonadati</taxon>
        <taxon>Pseudomonadota</taxon>
        <taxon>Gammaproteobacteria</taxon>
        <taxon>Lysobacterales</taxon>
        <taxon>Lysobacteraceae</taxon>
        <taxon>Lysobacter</taxon>
    </lineage>
</organism>
<keyword evidence="5 9" id="KW-0949">S-adenosyl-L-methionine</keyword>
<keyword evidence="2 9" id="KW-0698">rRNA processing</keyword>
<feature type="binding site" evidence="9 10">
    <location>
        <position position="389"/>
    </location>
    <ligand>
        <name>S-adenosyl-L-methionine</name>
        <dbReference type="ChEBI" id="CHEBI:59789"/>
    </ligand>
</feature>
<comment type="catalytic activity">
    <reaction evidence="9">
        <text>uridine(1939) in 23S rRNA + S-adenosyl-L-methionine = 5-methyluridine(1939) in 23S rRNA + S-adenosyl-L-homocysteine + H(+)</text>
        <dbReference type="Rhea" id="RHEA:42908"/>
        <dbReference type="Rhea" id="RHEA-COMP:10278"/>
        <dbReference type="Rhea" id="RHEA-COMP:10279"/>
        <dbReference type="ChEBI" id="CHEBI:15378"/>
        <dbReference type="ChEBI" id="CHEBI:57856"/>
        <dbReference type="ChEBI" id="CHEBI:59789"/>
        <dbReference type="ChEBI" id="CHEBI:65315"/>
        <dbReference type="ChEBI" id="CHEBI:74447"/>
        <dbReference type="EC" id="2.1.1.190"/>
    </reaction>
</comment>
<dbReference type="EMBL" id="BAABJE010000030">
    <property type="protein sequence ID" value="GAA4806665.1"/>
    <property type="molecule type" value="Genomic_DNA"/>
</dbReference>
<keyword evidence="1 9" id="KW-0004">4Fe-4S</keyword>
<dbReference type="Gene3D" id="3.40.50.150">
    <property type="entry name" value="Vaccinia Virus protein VP39"/>
    <property type="match status" value="1"/>
</dbReference>
<dbReference type="InterPro" id="IPR030390">
    <property type="entry name" value="MeTrfase_TrmA_AS"/>
</dbReference>
<feature type="binding site" evidence="9">
    <location>
        <position position="169"/>
    </location>
    <ligand>
        <name>[4Fe-4S] cluster</name>
        <dbReference type="ChEBI" id="CHEBI:49883"/>
    </ligand>
</feature>
<dbReference type="InterPro" id="IPR029063">
    <property type="entry name" value="SAM-dependent_MTases_sf"/>
</dbReference>
<evidence type="ECO:0000256" key="7">
    <source>
        <dbReference type="ARBA" id="ARBA00023004"/>
    </source>
</evidence>
<feature type="binding site" evidence="9 10">
    <location>
        <position position="291"/>
    </location>
    <ligand>
        <name>S-adenosyl-L-methionine</name>
        <dbReference type="ChEBI" id="CHEBI:59789"/>
    </ligand>
</feature>
<dbReference type="InterPro" id="IPR001566">
    <property type="entry name" value="23S_rRNA_MeTrfase_RlmD"/>
</dbReference>
<reference evidence="14" key="1">
    <citation type="journal article" date="2019" name="Int. J. Syst. Evol. Microbiol.">
        <title>The Global Catalogue of Microorganisms (GCM) 10K type strain sequencing project: providing services to taxonomists for standard genome sequencing and annotation.</title>
        <authorList>
            <consortium name="The Broad Institute Genomics Platform"/>
            <consortium name="The Broad Institute Genome Sequencing Center for Infectious Disease"/>
            <person name="Wu L."/>
            <person name="Ma J."/>
        </authorList>
    </citation>
    <scope>NUCLEOTIDE SEQUENCE [LARGE SCALE GENOMIC DNA]</scope>
    <source>
        <strain evidence="14">JCM 18204</strain>
    </source>
</reference>
<keyword evidence="14" id="KW-1185">Reference proteome</keyword>
<evidence type="ECO:0000256" key="10">
    <source>
        <dbReference type="PROSITE-ProRule" id="PRU01024"/>
    </source>
</evidence>
<accession>A0ABP9CC33</accession>
<keyword evidence="8 9" id="KW-0411">Iron-sulfur</keyword>
<evidence type="ECO:0000313" key="13">
    <source>
        <dbReference type="EMBL" id="GAA4806665.1"/>
    </source>
</evidence>
<keyword evidence="4 9" id="KW-0808">Transferase</keyword>
<comment type="caution">
    <text evidence="13">The sequence shown here is derived from an EMBL/GenBank/DDBJ whole genome shotgun (WGS) entry which is preliminary data.</text>
</comment>
<dbReference type="Proteomes" id="UP001499959">
    <property type="component" value="Unassembled WGS sequence"/>
</dbReference>
<feature type="binding site" evidence="9">
    <location>
        <position position="81"/>
    </location>
    <ligand>
        <name>[4Fe-4S] cluster</name>
        <dbReference type="ChEBI" id="CHEBI:49883"/>
    </ligand>
</feature>
<dbReference type="Gene3D" id="2.40.50.140">
    <property type="entry name" value="Nucleic acid-binding proteins"/>
    <property type="match status" value="1"/>
</dbReference>
<evidence type="ECO:0000313" key="14">
    <source>
        <dbReference type="Proteomes" id="UP001499959"/>
    </source>
</evidence>
<evidence type="ECO:0000256" key="5">
    <source>
        <dbReference type="ARBA" id="ARBA00022691"/>
    </source>
</evidence>
<dbReference type="SUPFAM" id="SSF50249">
    <property type="entry name" value="Nucleic acid-binding proteins"/>
    <property type="match status" value="1"/>
</dbReference>
<feature type="binding site" evidence="9 10">
    <location>
        <position position="341"/>
    </location>
    <ligand>
        <name>S-adenosyl-L-methionine</name>
        <dbReference type="ChEBI" id="CHEBI:59789"/>
    </ligand>
</feature>
<dbReference type="PROSITE" id="PS51687">
    <property type="entry name" value="SAM_MT_RNA_M5U"/>
    <property type="match status" value="1"/>
</dbReference>
<sequence length="459" mass="50128">MARNRIDQTPFALDITAMTHDGRGVARRPEGDPNAGKTVFVSGALPGERVMAKQTAKSRHFDEASAVEVLTASPDRVAPRCPHFGTCGGCVLQHLAEDQQILGKQQVLLDNLQRIGHVEAGALLPPLTDRAWGYRRKGRLSVRRVEKKDKTLVGFREADPRFVADLSECHTVIPQIGTKIGAISALVDGMDARRDIPQIEFIAGDATPGFSGVALVFRHLQPLGERDRAALIAFAQAEAFAIFLQPGGIDSVRRLWPAEVAAEGAEDVAPLAFRLPQWDVELKFKPLDFIQVNAGLNDRMIARALELLDVQPEDRVLDLFCGLGNFTLPLARVAREVVGVEGEAGLVARARENAARNRLDNVQFHAADLAQDLSGHAWMRAGFDRLLLDPPRSGADAVLKQLPLKGLKRIVYVSCHPASLARDAGYLVNERGWVLKSAGVMDMFPHTAHVESIAVFETK</sequence>
<evidence type="ECO:0000256" key="3">
    <source>
        <dbReference type="ARBA" id="ARBA00022603"/>
    </source>
</evidence>
<feature type="binding site" evidence="9 10">
    <location>
        <position position="320"/>
    </location>
    <ligand>
        <name>S-adenosyl-L-methionine</name>
        <dbReference type="ChEBI" id="CHEBI:59789"/>
    </ligand>
</feature>
<dbReference type="Pfam" id="PF05958">
    <property type="entry name" value="tRNA_U5-meth_tr"/>
    <property type="match status" value="1"/>
</dbReference>
<dbReference type="CDD" id="cd02440">
    <property type="entry name" value="AdoMet_MTases"/>
    <property type="match status" value="1"/>
</dbReference>
<feature type="active site" evidence="11">
    <location>
        <position position="415"/>
    </location>
</feature>
<keyword evidence="6 9" id="KW-0479">Metal-binding</keyword>
<dbReference type="InterPro" id="IPR010280">
    <property type="entry name" value="U5_MeTrfase_fam"/>
</dbReference>
<evidence type="ECO:0000256" key="2">
    <source>
        <dbReference type="ARBA" id="ARBA00022552"/>
    </source>
</evidence>
<dbReference type="EC" id="2.1.1.190" evidence="9"/>
<name>A0ABP9CC33_9GAMM</name>
<evidence type="ECO:0000256" key="9">
    <source>
        <dbReference type="HAMAP-Rule" id="MF_01010"/>
    </source>
</evidence>
<dbReference type="PROSITE" id="PS01231">
    <property type="entry name" value="TRMA_2"/>
    <property type="match status" value="1"/>
</dbReference>
<evidence type="ECO:0000256" key="1">
    <source>
        <dbReference type="ARBA" id="ARBA00022485"/>
    </source>
</evidence>
<evidence type="ECO:0000256" key="4">
    <source>
        <dbReference type="ARBA" id="ARBA00022679"/>
    </source>
</evidence>
<feature type="binding site" evidence="9">
    <location>
        <position position="90"/>
    </location>
    <ligand>
        <name>[4Fe-4S] cluster</name>
        <dbReference type="ChEBI" id="CHEBI:49883"/>
    </ligand>
</feature>
<dbReference type="PROSITE" id="PS50926">
    <property type="entry name" value="TRAM"/>
    <property type="match status" value="1"/>
</dbReference>
<dbReference type="HAMAP" id="MF_01010">
    <property type="entry name" value="23SrRNA_methyltr_RlmD"/>
    <property type="match status" value="1"/>
</dbReference>
<evidence type="ECO:0000256" key="8">
    <source>
        <dbReference type="ARBA" id="ARBA00023014"/>
    </source>
</evidence>
<dbReference type="InterPro" id="IPR002792">
    <property type="entry name" value="TRAM_dom"/>
</dbReference>
<evidence type="ECO:0000256" key="6">
    <source>
        <dbReference type="ARBA" id="ARBA00022723"/>
    </source>
</evidence>
<dbReference type="SUPFAM" id="SSF53335">
    <property type="entry name" value="S-adenosyl-L-methionine-dependent methyltransferases"/>
    <property type="match status" value="1"/>
</dbReference>
<protein>
    <recommendedName>
        <fullName evidence="9">23S rRNA (uracil(1939)-C(5))-methyltransferase RlmD</fullName>
        <ecNumber evidence="9">2.1.1.190</ecNumber>
    </recommendedName>
    <alternativeName>
        <fullName evidence="9">23S rRNA(m5U1939)-methyltransferase</fullName>
    </alternativeName>
</protein>
<dbReference type="InterPro" id="IPR030391">
    <property type="entry name" value="MeTrfase_TrmA_CS"/>
</dbReference>
<dbReference type="RefSeq" id="WP_345304823.1">
    <property type="nucleotide sequence ID" value="NZ_BAABJE010000030.1"/>
</dbReference>
<dbReference type="InterPro" id="IPR012340">
    <property type="entry name" value="NA-bd_OB-fold"/>
</dbReference>
<comment type="function">
    <text evidence="9">Catalyzes the formation of 5-methyl-uridine at position 1939 (m5U1939) in 23S rRNA.</text>
</comment>
<evidence type="ECO:0000256" key="11">
    <source>
        <dbReference type="PROSITE-ProRule" id="PRU10015"/>
    </source>
</evidence>
<dbReference type="PROSITE" id="PS01230">
    <property type="entry name" value="TRMA_1"/>
    <property type="match status" value="1"/>
</dbReference>
<feature type="binding site" evidence="9">
    <location>
        <position position="87"/>
    </location>
    <ligand>
        <name>[4Fe-4S] cluster</name>
        <dbReference type="ChEBI" id="CHEBI:49883"/>
    </ligand>
</feature>
<dbReference type="NCBIfam" id="TIGR00479">
    <property type="entry name" value="rumA"/>
    <property type="match status" value="1"/>
</dbReference>
<keyword evidence="7 9" id="KW-0408">Iron</keyword>
<dbReference type="NCBIfam" id="NF009639">
    <property type="entry name" value="PRK13168.1"/>
    <property type="match status" value="1"/>
</dbReference>
<evidence type="ECO:0000259" key="12">
    <source>
        <dbReference type="PROSITE" id="PS50926"/>
    </source>
</evidence>
<dbReference type="PANTHER" id="PTHR11061:SF49">
    <property type="entry name" value="23S RRNA (URACIL(1939)-C(5))-METHYLTRANSFERASE RLMD"/>
    <property type="match status" value="1"/>
</dbReference>
<feature type="active site" description="Nucleophile" evidence="9 10">
    <location>
        <position position="415"/>
    </location>
</feature>
<dbReference type="Gene3D" id="2.40.50.1070">
    <property type="match status" value="1"/>
</dbReference>
<comment type="similarity">
    <text evidence="9">Belongs to the class I-like SAM-binding methyltransferase superfamily. RNA M5U methyltransferase family. RlmD subfamily.</text>
</comment>
<feature type="domain" description="TRAM" evidence="12">
    <location>
        <begin position="3"/>
        <end position="68"/>
    </location>
</feature>
<proteinExistence type="inferred from homology"/>
<feature type="binding site" evidence="9">
    <location>
        <position position="368"/>
    </location>
    <ligand>
        <name>S-adenosyl-L-methionine</name>
        <dbReference type="ChEBI" id="CHEBI:59789"/>
    </ligand>
</feature>
<dbReference type="PANTHER" id="PTHR11061">
    <property type="entry name" value="RNA M5U METHYLTRANSFERASE"/>
    <property type="match status" value="1"/>
</dbReference>
<keyword evidence="3 9" id="KW-0489">Methyltransferase</keyword>
<gene>
    <name evidence="9 13" type="primary">rlmD</name>
    <name evidence="13" type="ORF">GCM10023307_36640</name>
</gene>
<feature type="binding site" evidence="9">
    <location>
        <position position="325"/>
    </location>
    <ligand>
        <name>S-adenosyl-L-methionine</name>
        <dbReference type="ChEBI" id="CHEBI:59789"/>
    </ligand>
</feature>